<dbReference type="SMART" id="SM01321">
    <property type="entry name" value="Y1_Tnp"/>
    <property type="match status" value="1"/>
</dbReference>
<sequence length="149" mass="17267">MSRDNLLKGRYSAANQVYHVTSCTKGRKPLFLEFSIARLLIEEITLAKADGYVDNLAWVLMPDHLHWLFTLNDKAELSVILKQVKARSSQKINSYHGTSGSIWQRGFYDQAIRHEEDIIKTARYIVANPLRAHIVDNIGYYPFWDAKWL</sequence>
<dbReference type="OrthoDB" id="9794403at2"/>
<dbReference type="GO" id="GO:0004803">
    <property type="term" value="F:transposase activity"/>
    <property type="evidence" value="ECO:0007669"/>
    <property type="project" value="InterPro"/>
</dbReference>
<dbReference type="KEGG" id="lsd:EMK97_08815"/>
<gene>
    <name evidence="2" type="ORF">EMK97_08815</name>
</gene>
<organism evidence="2 3">
    <name type="scientific">Litorilituus sediminis</name>
    <dbReference type="NCBI Taxonomy" id="718192"/>
    <lineage>
        <taxon>Bacteria</taxon>
        <taxon>Pseudomonadati</taxon>
        <taxon>Pseudomonadota</taxon>
        <taxon>Gammaproteobacteria</taxon>
        <taxon>Alteromonadales</taxon>
        <taxon>Colwelliaceae</taxon>
        <taxon>Litorilituus</taxon>
    </lineage>
</organism>
<protein>
    <submittedName>
        <fullName evidence="2">Transposase</fullName>
    </submittedName>
</protein>
<keyword evidence="3" id="KW-1185">Reference proteome</keyword>
<evidence type="ECO:0000259" key="1">
    <source>
        <dbReference type="SMART" id="SM01321"/>
    </source>
</evidence>
<dbReference type="AlphaFoldDB" id="A0A4P6P2W9"/>
<proteinExistence type="predicted"/>
<dbReference type="InterPro" id="IPR036515">
    <property type="entry name" value="Transposase_17_sf"/>
</dbReference>
<dbReference type="EMBL" id="CP034759">
    <property type="protein sequence ID" value="QBG35806.1"/>
    <property type="molecule type" value="Genomic_DNA"/>
</dbReference>
<dbReference type="InterPro" id="IPR052715">
    <property type="entry name" value="RAYT_transposase"/>
</dbReference>
<reference evidence="2 3" key="1">
    <citation type="submission" date="2018-12" db="EMBL/GenBank/DDBJ databases">
        <title>Complete genome of Litorilituus sediminis.</title>
        <authorList>
            <person name="Liu A."/>
            <person name="Rong J."/>
        </authorList>
    </citation>
    <scope>NUCLEOTIDE SEQUENCE [LARGE SCALE GENOMIC DNA]</scope>
    <source>
        <strain evidence="2 3">JCM 17549</strain>
    </source>
</reference>
<evidence type="ECO:0000313" key="2">
    <source>
        <dbReference type="EMBL" id="QBG35806.1"/>
    </source>
</evidence>
<dbReference type="InterPro" id="IPR002686">
    <property type="entry name" value="Transposase_17"/>
</dbReference>
<dbReference type="GO" id="GO:0043565">
    <property type="term" value="F:sequence-specific DNA binding"/>
    <property type="evidence" value="ECO:0007669"/>
    <property type="project" value="TreeGrafter"/>
</dbReference>
<dbReference type="Gene3D" id="3.30.70.1290">
    <property type="entry name" value="Transposase IS200-like"/>
    <property type="match status" value="1"/>
</dbReference>
<dbReference type="NCBIfam" id="NF047646">
    <property type="entry name" value="REP_Tyr_transpos"/>
    <property type="match status" value="1"/>
</dbReference>
<dbReference type="GO" id="GO:0006313">
    <property type="term" value="P:DNA transposition"/>
    <property type="evidence" value="ECO:0007669"/>
    <property type="project" value="InterPro"/>
</dbReference>
<dbReference type="RefSeq" id="WP_130601344.1">
    <property type="nucleotide sequence ID" value="NZ_CP034759.1"/>
</dbReference>
<dbReference type="PANTHER" id="PTHR36966:SF1">
    <property type="entry name" value="REP-ASSOCIATED TYROSINE TRANSPOSASE"/>
    <property type="match status" value="1"/>
</dbReference>
<name>A0A4P6P2W9_9GAMM</name>
<evidence type="ECO:0000313" key="3">
    <source>
        <dbReference type="Proteomes" id="UP000290244"/>
    </source>
</evidence>
<dbReference type="PANTHER" id="PTHR36966">
    <property type="entry name" value="REP-ASSOCIATED TYROSINE TRANSPOSASE"/>
    <property type="match status" value="1"/>
</dbReference>
<dbReference type="Pfam" id="PF01797">
    <property type="entry name" value="Y1_Tnp"/>
    <property type="match status" value="1"/>
</dbReference>
<dbReference type="Proteomes" id="UP000290244">
    <property type="component" value="Chromosome"/>
</dbReference>
<accession>A0A4P6P2W9</accession>
<feature type="domain" description="Transposase IS200-like" evidence="1">
    <location>
        <begin position="13"/>
        <end position="128"/>
    </location>
</feature>
<dbReference type="SUPFAM" id="SSF143422">
    <property type="entry name" value="Transposase IS200-like"/>
    <property type="match status" value="1"/>
</dbReference>